<dbReference type="PANTHER" id="PTHR23300:SF0">
    <property type="entry name" value="METHANETHIOL OXIDASE"/>
    <property type="match status" value="1"/>
</dbReference>
<dbReference type="EMBL" id="CAWYQH010000001">
    <property type="protein sequence ID" value="CAK8672549.1"/>
    <property type="molecule type" value="Genomic_DNA"/>
</dbReference>
<dbReference type="SUPFAM" id="SSF75011">
    <property type="entry name" value="3-carboxy-cis,cis-mucoante lactonizing enzyme"/>
    <property type="match status" value="1"/>
</dbReference>
<dbReference type="Gene3D" id="2.130.10.10">
    <property type="entry name" value="YVTN repeat-like/Quinoprotein amine dehydrogenase"/>
    <property type="match status" value="1"/>
</dbReference>
<proteinExistence type="inferred from homology"/>
<keyword evidence="5" id="KW-0711">Selenium</keyword>
<evidence type="ECO:0000256" key="5">
    <source>
        <dbReference type="ARBA" id="ARBA00023266"/>
    </source>
</evidence>
<comment type="catalytic activity">
    <reaction evidence="6">
        <text>methanethiol + O2 + H2O = hydrogen sulfide + formaldehyde + H2O2 + H(+)</text>
        <dbReference type="Rhea" id="RHEA:11812"/>
        <dbReference type="ChEBI" id="CHEBI:15377"/>
        <dbReference type="ChEBI" id="CHEBI:15378"/>
        <dbReference type="ChEBI" id="CHEBI:15379"/>
        <dbReference type="ChEBI" id="CHEBI:16007"/>
        <dbReference type="ChEBI" id="CHEBI:16240"/>
        <dbReference type="ChEBI" id="CHEBI:16842"/>
        <dbReference type="ChEBI" id="CHEBI:29919"/>
        <dbReference type="EC" id="1.8.3.4"/>
    </reaction>
</comment>
<reference evidence="7 8" key="1">
    <citation type="submission" date="2024-02" db="EMBL/GenBank/DDBJ databases">
        <authorList>
            <person name="Daric V."/>
            <person name="Darras S."/>
        </authorList>
    </citation>
    <scope>NUCLEOTIDE SEQUENCE [LARGE SCALE GENOMIC DNA]</scope>
</reference>
<evidence type="ECO:0000313" key="8">
    <source>
        <dbReference type="Proteomes" id="UP001642483"/>
    </source>
</evidence>
<evidence type="ECO:0000256" key="2">
    <source>
        <dbReference type="ARBA" id="ARBA00005606"/>
    </source>
</evidence>
<dbReference type="EC" id="1.8.3.4" evidence="3"/>
<gene>
    <name evidence="7" type="ORF">CVLEPA_LOCUS2261</name>
</gene>
<evidence type="ECO:0000256" key="4">
    <source>
        <dbReference type="ARBA" id="ARBA00015601"/>
    </source>
</evidence>
<evidence type="ECO:0000313" key="7">
    <source>
        <dbReference type="EMBL" id="CAK8672549.1"/>
    </source>
</evidence>
<comment type="similarity">
    <text evidence="2">Belongs to the selenium-binding protein family.</text>
</comment>
<dbReference type="Proteomes" id="UP001642483">
    <property type="component" value="Unassembled WGS sequence"/>
</dbReference>
<evidence type="ECO:0000256" key="6">
    <source>
        <dbReference type="ARBA" id="ARBA00047539"/>
    </source>
</evidence>
<protein>
    <recommendedName>
        <fullName evidence="4">Methanethiol oxidase</fullName>
        <ecNumber evidence="3">1.8.3.4</ecNumber>
    </recommendedName>
</protein>
<name>A0ABP0EYI9_CLALP</name>
<dbReference type="InterPro" id="IPR008826">
    <property type="entry name" value="Se-bd"/>
</dbReference>
<dbReference type="Pfam" id="PF05694">
    <property type="entry name" value="SBP56"/>
    <property type="match status" value="1"/>
</dbReference>
<organism evidence="7 8">
    <name type="scientific">Clavelina lepadiformis</name>
    <name type="common">Light-bulb sea squirt</name>
    <name type="synonym">Ascidia lepadiformis</name>
    <dbReference type="NCBI Taxonomy" id="159417"/>
    <lineage>
        <taxon>Eukaryota</taxon>
        <taxon>Metazoa</taxon>
        <taxon>Chordata</taxon>
        <taxon>Tunicata</taxon>
        <taxon>Ascidiacea</taxon>
        <taxon>Aplousobranchia</taxon>
        <taxon>Clavelinidae</taxon>
        <taxon>Clavelina</taxon>
    </lineage>
</organism>
<dbReference type="InterPro" id="IPR015943">
    <property type="entry name" value="WD40/YVTN_repeat-like_dom_sf"/>
</dbReference>
<keyword evidence="8" id="KW-1185">Reference proteome</keyword>
<comment type="pathway">
    <text evidence="1">Organosulfur degradation.</text>
</comment>
<accession>A0ABP0EYI9</accession>
<evidence type="ECO:0000256" key="1">
    <source>
        <dbReference type="ARBA" id="ARBA00005177"/>
    </source>
</evidence>
<sequence>MKAPKEKILYIPCIYRNTPIDQSDYLATVDMDENSPTFCKVISRLEVPNLNDEVHHTGWNACSSCFHDPTKKRNLFIMPGLISSRLYAVDVYTDPKKPRIEKIVEPVEIFHSTGLANPHTVHCIPGGKIMISTIGDPEGNAKGGFLILDSQTFELEGQWEAPGNNTEFGYDFWYQPRHNVMISTGWGAPKKLIKGFNPDDVAAGFYGRSLYVWDWEKHQLIQEMDLGPDGMIPLEIRFLHDPSATEGFVGCALSSTVFRFYKTQRGDWAADKVISIPSKKVEGWALPQMPGLITDILLSMDDRFLYFSNWLHGDIRQYDISDTKNPKLVGQIFLGGSICEGDDVKVVEDTELKIQPKPLYVGGKRVEGGPQMLQLSLDGKRLYVTTSLYSGWDKQFYPKMLTSGSFLLRIDVDTEKGGLTLNDKVYVDFGNEPKGPVLAHEIRYPGGDCTSDIWI</sequence>
<comment type="caution">
    <text evidence="7">The sequence shown here is derived from an EMBL/GenBank/DDBJ whole genome shotgun (WGS) entry which is preliminary data.</text>
</comment>
<evidence type="ECO:0000256" key="3">
    <source>
        <dbReference type="ARBA" id="ARBA00012510"/>
    </source>
</evidence>
<dbReference type="PANTHER" id="PTHR23300">
    <property type="entry name" value="METHANETHIOL OXIDASE"/>
    <property type="match status" value="1"/>
</dbReference>